<evidence type="ECO:0000256" key="3">
    <source>
        <dbReference type="ARBA" id="ARBA00022723"/>
    </source>
</evidence>
<organism evidence="6 8">
    <name type="scientific">Megasphaera hutchinsoni</name>
    <dbReference type="NCBI Taxonomy" id="1588748"/>
    <lineage>
        <taxon>Bacteria</taxon>
        <taxon>Bacillati</taxon>
        <taxon>Bacillota</taxon>
        <taxon>Negativicutes</taxon>
        <taxon>Veillonellales</taxon>
        <taxon>Veillonellaceae</taxon>
        <taxon>Megasphaera</taxon>
    </lineage>
</organism>
<evidence type="ECO:0000256" key="2">
    <source>
        <dbReference type="ARBA" id="ARBA00022112"/>
    </source>
</evidence>
<dbReference type="Proteomes" id="UP000070160">
    <property type="component" value="Unassembled WGS sequence"/>
</dbReference>
<dbReference type="RefSeq" id="WP_007392155.1">
    <property type="nucleotide sequence ID" value="NZ_KQ960952.1"/>
</dbReference>
<feature type="binding site" evidence="5">
    <location>
        <position position="67"/>
    </location>
    <ligand>
        <name>a divalent metal cation</name>
        <dbReference type="ChEBI" id="CHEBI:60240"/>
        <label>1</label>
    </ligand>
</feature>
<evidence type="ECO:0000313" key="6">
    <source>
        <dbReference type="EMBL" id="KXB90835.1"/>
    </source>
</evidence>
<dbReference type="PATRIC" id="fig|1588748.3.peg.880"/>
<dbReference type="InterPro" id="IPR017221">
    <property type="entry name" value="DUF34/NIF3_bac"/>
</dbReference>
<comment type="similarity">
    <text evidence="1 4">Belongs to the GTP cyclohydrolase I type 2/NIF3 family.</text>
</comment>
<dbReference type="Proteomes" id="UP000242958">
    <property type="component" value="Unassembled WGS sequence"/>
</dbReference>
<keyword evidence="8" id="KW-1185">Reference proteome</keyword>
<keyword evidence="3 4" id="KW-0479">Metal-binding</keyword>
<feature type="binding site" evidence="5">
    <location>
        <position position="331"/>
    </location>
    <ligand>
        <name>a divalent metal cation</name>
        <dbReference type="ChEBI" id="CHEBI:60240"/>
        <label>1</label>
    </ligand>
</feature>
<dbReference type="PIRSF" id="PIRSF037489">
    <property type="entry name" value="UCP037489_NIF3_YqfO"/>
    <property type="match status" value="1"/>
</dbReference>
<accession>A0A134CF65</accession>
<dbReference type="PANTHER" id="PTHR13799:SF14">
    <property type="entry name" value="GTP CYCLOHYDROLASE 1 TYPE 2 HOMOLOG"/>
    <property type="match status" value="1"/>
</dbReference>
<comment type="caution">
    <text evidence="6">The sequence shown here is derived from an EMBL/GenBank/DDBJ whole genome shotgun (WGS) entry which is preliminary data.</text>
</comment>
<evidence type="ECO:0000256" key="5">
    <source>
        <dbReference type="PIRSR" id="PIRSR602678-1"/>
    </source>
</evidence>
<reference evidence="8" key="2">
    <citation type="submission" date="2016-01" db="EMBL/GenBank/DDBJ databases">
        <authorList>
            <person name="Mitreva M."/>
            <person name="Pepin K.H."/>
            <person name="Mihindukulasuriya K.A."/>
            <person name="Fulton R."/>
            <person name="Fronick C."/>
            <person name="O'Laughlin M."/>
            <person name="Miner T."/>
            <person name="Herter B."/>
            <person name="Rosa B.A."/>
            <person name="Cordes M."/>
            <person name="Tomlinson C."/>
            <person name="Wollam A."/>
            <person name="Palsikar V.B."/>
            <person name="Mardis E.R."/>
            <person name="Wilson R.K."/>
        </authorList>
    </citation>
    <scope>NUCLEOTIDE SEQUENCE [LARGE SCALE GENOMIC DNA]</scope>
    <source>
        <strain evidence="8">KA00182</strain>
    </source>
</reference>
<dbReference type="InterPro" id="IPR036069">
    <property type="entry name" value="DUF34/NIF3_sf"/>
</dbReference>
<evidence type="ECO:0000313" key="8">
    <source>
        <dbReference type="Proteomes" id="UP000070160"/>
    </source>
</evidence>
<dbReference type="SUPFAM" id="SSF102705">
    <property type="entry name" value="NIF3 (NGG1p interacting factor 3)-like"/>
    <property type="match status" value="1"/>
</dbReference>
<dbReference type="EMBL" id="NFMF01000011">
    <property type="protein sequence ID" value="PNH20766.1"/>
    <property type="molecule type" value="Genomic_DNA"/>
</dbReference>
<dbReference type="Gene3D" id="3.40.1390.30">
    <property type="entry name" value="NIF3 (NGG1p interacting factor 3)-like"/>
    <property type="match status" value="1"/>
</dbReference>
<reference evidence="6" key="1">
    <citation type="submission" date="2016-01" db="EMBL/GenBank/DDBJ databases">
        <authorList>
            <person name="Oliw E.H."/>
        </authorList>
    </citation>
    <scope>NUCLEOTIDE SEQUENCE [LARGE SCALE GENOMIC DNA]</scope>
    <source>
        <strain evidence="6">KA00182</strain>
    </source>
</reference>
<dbReference type="FunFam" id="3.40.1390.30:FF:000001">
    <property type="entry name" value="GTP cyclohydrolase 1 type 2"/>
    <property type="match status" value="1"/>
</dbReference>
<dbReference type="GO" id="GO:0046872">
    <property type="term" value="F:metal ion binding"/>
    <property type="evidence" value="ECO:0007669"/>
    <property type="project" value="UniProtKB-UniRule"/>
</dbReference>
<proteinExistence type="inferred from homology"/>
<dbReference type="AlphaFoldDB" id="A0A134CF65"/>
<feature type="binding site" evidence="5">
    <location>
        <position position="66"/>
    </location>
    <ligand>
        <name>a divalent metal cation</name>
        <dbReference type="ChEBI" id="CHEBI:60240"/>
        <label>1</label>
    </ligand>
</feature>
<reference evidence="7 9" key="3">
    <citation type="submission" date="2017-05" db="EMBL/GenBank/DDBJ databases">
        <authorList>
            <person name="Song R."/>
            <person name="Chenine A.L."/>
            <person name="Ruprecht R.M."/>
        </authorList>
    </citation>
    <scope>NUCLEOTIDE SEQUENCE [LARGE SCALE GENOMIC DNA]</scope>
    <source>
        <strain evidence="7 9">KA00229</strain>
    </source>
</reference>
<evidence type="ECO:0000256" key="4">
    <source>
        <dbReference type="PIRNR" id="PIRNR037489"/>
    </source>
</evidence>
<accession>A0A2J8B7N3</accession>
<dbReference type="InterPro" id="IPR002678">
    <property type="entry name" value="DUF34/NIF3"/>
</dbReference>
<sequence length="372" mass="40572">MATTVGDIVTYLQGIAPLYLKEEWDNPGLLLGNQGDPVSSVLVTLDVMEGTVDYAIAEGISFIFSHHPLIMKGIKAIRTDSYDGRMYQKLLSHHIAVYAAHTNLDSATGGVNDVLAEHLQLQHVRPFIPGVSESLYKIAIYVPKGYGDAIREVLGKHDAGHLGAYSYCSFSVAGQGRFKPLAGTHPFIGKRDVLETVEEERIETIVEGSRLGEVITAMLAVHPYEEPAYDIYPLYQQRTALGLGRLGELATPLSSMAAVQWVKEALHLTHVSYAGPMDRQIQTIAVLGGSGAEFIATAKAAGATLYVTGDMKYHAAQEAIKQGILVVDAGHFGTEFPVIDRMKQNIEAENEKQGWHIQCVVDPTAMDMIQRL</sequence>
<dbReference type="Gene3D" id="3.30.70.120">
    <property type="match status" value="1"/>
</dbReference>
<dbReference type="GO" id="GO:0005737">
    <property type="term" value="C:cytoplasm"/>
    <property type="evidence" value="ECO:0007669"/>
    <property type="project" value="TreeGrafter"/>
</dbReference>
<feature type="binding site" evidence="5">
    <location>
        <position position="105"/>
    </location>
    <ligand>
        <name>a divalent metal cation</name>
        <dbReference type="ChEBI" id="CHEBI:60240"/>
        <label>1</label>
    </ligand>
</feature>
<dbReference type="EMBL" id="LSDT01000043">
    <property type="protein sequence ID" value="KXB90835.1"/>
    <property type="molecule type" value="Genomic_DNA"/>
</dbReference>
<feature type="binding site" evidence="5">
    <location>
        <position position="335"/>
    </location>
    <ligand>
        <name>a divalent metal cation</name>
        <dbReference type="ChEBI" id="CHEBI:60240"/>
        <label>1</label>
    </ligand>
</feature>
<evidence type="ECO:0000313" key="9">
    <source>
        <dbReference type="Proteomes" id="UP000242958"/>
    </source>
</evidence>
<evidence type="ECO:0000256" key="1">
    <source>
        <dbReference type="ARBA" id="ARBA00006964"/>
    </source>
</evidence>
<dbReference type="PANTHER" id="PTHR13799">
    <property type="entry name" value="NGG1 INTERACTING FACTOR 3"/>
    <property type="match status" value="1"/>
</dbReference>
<name>A0A134CF65_9FIRM</name>
<dbReference type="InterPro" id="IPR015867">
    <property type="entry name" value="N-reg_PII/ATP_PRibTrfase_C"/>
</dbReference>
<protein>
    <recommendedName>
        <fullName evidence="2 4">GTP cyclohydrolase 1 type 2 homolog</fullName>
    </recommendedName>
</protein>
<dbReference type="Pfam" id="PF01784">
    <property type="entry name" value="DUF34_NIF3"/>
    <property type="match status" value="1"/>
</dbReference>
<gene>
    <name evidence="7" type="ORF">CAL30_06895</name>
    <name evidence="6" type="ORF">HMPREF3182_00915</name>
</gene>
<evidence type="ECO:0000313" key="7">
    <source>
        <dbReference type="EMBL" id="PNH20766.1"/>
    </source>
</evidence>
<dbReference type="NCBIfam" id="TIGR00486">
    <property type="entry name" value="YbgI_SA1388"/>
    <property type="match status" value="1"/>
</dbReference>
<dbReference type="STRING" id="1588748.HMPREF3182_00915"/>